<name>G7HU67_9CORY</name>
<feature type="transmembrane region" description="Helical" evidence="8">
    <location>
        <begin position="63"/>
        <end position="81"/>
    </location>
</feature>
<keyword evidence="4 8" id="KW-1003">Cell membrane</keyword>
<keyword evidence="5 8" id="KW-0812">Transmembrane</keyword>
<gene>
    <name evidence="9" type="ORF">CCAS_00555</name>
</gene>
<feature type="transmembrane region" description="Helical" evidence="8">
    <location>
        <begin position="362"/>
        <end position="380"/>
    </location>
</feature>
<dbReference type="GO" id="GO:0005283">
    <property type="term" value="F:amino acid:sodium symporter activity"/>
    <property type="evidence" value="ECO:0007669"/>
    <property type="project" value="InterPro"/>
</dbReference>
<dbReference type="PANTHER" id="PTHR30330:SF3">
    <property type="entry name" value="TRANSCRIPTIONAL REGULATOR, LRP FAMILY"/>
    <property type="match status" value="1"/>
</dbReference>
<dbReference type="Proteomes" id="UP000004840">
    <property type="component" value="Unassembled WGS sequence"/>
</dbReference>
<keyword evidence="8" id="KW-0769">Symport</keyword>
<feature type="transmembrane region" description="Helical" evidence="8">
    <location>
        <begin position="470"/>
        <end position="487"/>
    </location>
</feature>
<proteinExistence type="inferred from homology"/>
<dbReference type="GO" id="GO:0005886">
    <property type="term" value="C:plasma membrane"/>
    <property type="evidence" value="ECO:0007669"/>
    <property type="project" value="UniProtKB-SubCell"/>
</dbReference>
<evidence type="ECO:0000256" key="7">
    <source>
        <dbReference type="ARBA" id="ARBA00023136"/>
    </source>
</evidence>
<accession>G7HU67</accession>
<feature type="transmembrane region" description="Helical" evidence="8">
    <location>
        <begin position="142"/>
        <end position="159"/>
    </location>
</feature>
<dbReference type="PANTHER" id="PTHR30330">
    <property type="entry name" value="AGSS FAMILY TRANSPORTER, SODIUM-ALANINE"/>
    <property type="match status" value="1"/>
</dbReference>
<evidence type="ECO:0000313" key="10">
    <source>
        <dbReference type="Proteomes" id="UP000004840"/>
    </source>
</evidence>
<evidence type="ECO:0000256" key="8">
    <source>
        <dbReference type="RuleBase" id="RU363064"/>
    </source>
</evidence>
<dbReference type="AlphaFoldDB" id="G7HU67"/>
<feature type="transmembrane region" description="Helical" evidence="8">
    <location>
        <begin position="112"/>
        <end position="136"/>
    </location>
</feature>
<protein>
    <submittedName>
        <fullName evidence="9">Amino acid transporter</fullName>
    </submittedName>
</protein>
<evidence type="ECO:0000256" key="4">
    <source>
        <dbReference type="ARBA" id="ARBA00022475"/>
    </source>
</evidence>
<feature type="transmembrane region" description="Helical" evidence="8">
    <location>
        <begin position="272"/>
        <end position="292"/>
    </location>
</feature>
<feature type="transmembrane region" description="Helical" evidence="8">
    <location>
        <begin position="312"/>
        <end position="341"/>
    </location>
</feature>
<evidence type="ECO:0000256" key="3">
    <source>
        <dbReference type="ARBA" id="ARBA00022448"/>
    </source>
</evidence>
<feature type="transmembrane region" description="Helical" evidence="8">
    <location>
        <begin position="196"/>
        <end position="219"/>
    </location>
</feature>
<reference evidence="9 10" key="1">
    <citation type="journal article" date="2012" name="J. Bacteriol.">
        <title>Genome Sequence of Corynebacterium casei UCMA 3821, Isolated from a Smear-Ripened Cheese.</title>
        <authorList>
            <person name="Monnet C."/>
            <person name="Loux V."/>
            <person name="Bento P."/>
            <person name="Gibrat J.F."/>
            <person name="Straub C."/>
            <person name="Bonnarme P."/>
            <person name="Landaud S."/>
            <person name="Irlinger F."/>
        </authorList>
    </citation>
    <scope>NUCLEOTIDE SEQUENCE [LARGE SCALE GENOMIC DNA]</scope>
    <source>
        <strain evidence="9 10">UCMA 3821</strain>
    </source>
</reference>
<sequence length="528" mass="55407">MTADVASPYQPKGPELSSSLTTHFLAQDAVGGIDGAIQSVFGPFVEFLETTVFFSIPVLGADLPLVVVWLVAGGVFCNVYFRVRPLKDAKQAIRVVRGLMAKKSDPGQVTSFQAFATELAGTVGLGNIAGVAVAITMGGPGASFWIAAAGVLGMAVKLAEATLGQMFRRVNDDGTVAAGPMYFLEYGLKSIGKPKLGIGLGYFYAIGMALAVMGAGNIFQANQVAMHLTDITGGEDSFLYGNGWIIGVAIAIPAAVVLIGGINSIANATSRLVPVMSVVYAVAVFIVLGFNFSEIPNAFVQIFQGAFTPEGISGGVLGVAIIGIQRALFSNVAGVGTAALAHGVTKNRRPAEEGLVAAWEPFLDSVIVCTLTAIAIVVTGEHLNAGADGITLATNAFATVSYGFTFVLTVCIVLFAFSTVLSYCYYGQVNFGYIFNDNKRAKQIYSVIYIIMIVVGASVSLDTVVRFSDATFFLVAIPNLLGIYLLAKPLRKEISSYRKAAAGGEIEPVPERDRVNLLDNGSPTKNID</sequence>
<comment type="caution">
    <text evidence="9">The sequence shown here is derived from an EMBL/GenBank/DDBJ whole genome shotgun (WGS) entry which is preliminary data.</text>
</comment>
<comment type="similarity">
    <text evidence="2 8">Belongs to the alanine or glycine:cation symporter (AGCS) (TC 2.A.25) family.</text>
</comment>
<dbReference type="PRINTS" id="PR00175">
    <property type="entry name" value="NAALASMPORT"/>
</dbReference>
<dbReference type="Pfam" id="PF01235">
    <property type="entry name" value="Na_Ala_symp"/>
    <property type="match status" value="1"/>
</dbReference>
<evidence type="ECO:0000256" key="6">
    <source>
        <dbReference type="ARBA" id="ARBA00022989"/>
    </source>
</evidence>
<keyword evidence="6 8" id="KW-1133">Transmembrane helix</keyword>
<evidence type="ECO:0000256" key="2">
    <source>
        <dbReference type="ARBA" id="ARBA00009261"/>
    </source>
</evidence>
<evidence type="ECO:0000256" key="5">
    <source>
        <dbReference type="ARBA" id="ARBA00022692"/>
    </source>
</evidence>
<evidence type="ECO:0000256" key="1">
    <source>
        <dbReference type="ARBA" id="ARBA00004651"/>
    </source>
</evidence>
<keyword evidence="3 8" id="KW-0813">Transport</keyword>
<dbReference type="Gene3D" id="1.20.1740.10">
    <property type="entry name" value="Amino acid/polyamine transporter I"/>
    <property type="match status" value="1"/>
</dbReference>
<dbReference type="EMBL" id="CAFW01000009">
    <property type="protein sequence ID" value="CCE53732.1"/>
    <property type="molecule type" value="Genomic_DNA"/>
</dbReference>
<evidence type="ECO:0000313" key="9">
    <source>
        <dbReference type="EMBL" id="CCE53732.1"/>
    </source>
</evidence>
<keyword evidence="7 8" id="KW-0472">Membrane</keyword>
<feature type="transmembrane region" description="Helical" evidence="8">
    <location>
        <begin position="239"/>
        <end position="260"/>
    </location>
</feature>
<feature type="transmembrane region" description="Helical" evidence="8">
    <location>
        <begin position="400"/>
        <end position="426"/>
    </location>
</feature>
<dbReference type="InterPro" id="IPR001463">
    <property type="entry name" value="Na/Ala_symport"/>
</dbReference>
<feature type="transmembrane region" description="Helical" evidence="8">
    <location>
        <begin position="447"/>
        <end position="464"/>
    </location>
</feature>
<organism evidence="9 10">
    <name type="scientific">Corynebacterium casei UCMA 3821</name>
    <dbReference type="NCBI Taxonomy" id="1110505"/>
    <lineage>
        <taxon>Bacteria</taxon>
        <taxon>Bacillati</taxon>
        <taxon>Actinomycetota</taxon>
        <taxon>Actinomycetes</taxon>
        <taxon>Mycobacteriales</taxon>
        <taxon>Corynebacteriaceae</taxon>
        <taxon>Corynebacterium</taxon>
    </lineage>
</organism>
<comment type="subcellular location">
    <subcellularLocation>
        <location evidence="1 8">Cell membrane</location>
        <topology evidence="1 8">Multi-pass membrane protein</topology>
    </subcellularLocation>
</comment>
<dbReference type="NCBIfam" id="TIGR00835">
    <property type="entry name" value="agcS"/>
    <property type="match status" value="1"/>
</dbReference>